<dbReference type="AlphaFoldDB" id="A0A6C0M2T5"/>
<accession>A0A6C0M2T5</accession>
<sequence length="206" mass="23017">MQLTTWGILVIFIIGLLFTATHSSQTVQEAFEGRVNASQRCPDILIQKGSELYLHNSRIAKVPGVNPLKFNDLEEYAEFMEWQRSQGIRCPVLYLQHTFDAQGKPVYKIRPSPMEPQGGLPPAPTPTPASSDRIEDADNPPLDANAYPAFDPMEPKAWSVTDEANHRAHANYMSANPMKTNWGGDKYTQSLIDAGRYSGNEVKIRV</sequence>
<proteinExistence type="predicted"/>
<evidence type="ECO:0000313" key="2">
    <source>
        <dbReference type="EMBL" id="QHU36134.1"/>
    </source>
</evidence>
<feature type="region of interest" description="Disordered" evidence="1">
    <location>
        <begin position="106"/>
        <end position="138"/>
    </location>
</feature>
<organism evidence="2">
    <name type="scientific">viral metagenome</name>
    <dbReference type="NCBI Taxonomy" id="1070528"/>
    <lineage>
        <taxon>unclassified sequences</taxon>
        <taxon>metagenomes</taxon>
        <taxon>organismal metagenomes</taxon>
    </lineage>
</organism>
<evidence type="ECO:0000256" key="1">
    <source>
        <dbReference type="SAM" id="MobiDB-lite"/>
    </source>
</evidence>
<name>A0A6C0M2T5_9ZZZZ</name>
<protein>
    <submittedName>
        <fullName evidence="2">Uncharacterized protein</fullName>
    </submittedName>
</protein>
<reference evidence="2" key="1">
    <citation type="journal article" date="2020" name="Nature">
        <title>Giant virus diversity and host interactions through global metagenomics.</title>
        <authorList>
            <person name="Schulz F."/>
            <person name="Roux S."/>
            <person name="Paez-Espino D."/>
            <person name="Jungbluth S."/>
            <person name="Walsh D.A."/>
            <person name="Denef V.J."/>
            <person name="McMahon K.D."/>
            <person name="Konstantinidis K.T."/>
            <person name="Eloe-Fadrosh E.A."/>
            <person name="Kyrpides N.C."/>
            <person name="Woyke T."/>
        </authorList>
    </citation>
    <scope>NUCLEOTIDE SEQUENCE</scope>
    <source>
        <strain evidence="2">GVMAG-S-1035124-57</strain>
    </source>
</reference>
<dbReference type="EMBL" id="MN740632">
    <property type="protein sequence ID" value="QHU36134.1"/>
    <property type="molecule type" value="Genomic_DNA"/>
</dbReference>